<proteinExistence type="predicted"/>
<evidence type="ECO:0000313" key="2">
    <source>
        <dbReference type="Proteomes" id="UP001177021"/>
    </source>
</evidence>
<name>A0ACB0KW05_TRIPR</name>
<reference evidence="1" key="1">
    <citation type="submission" date="2023-10" db="EMBL/GenBank/DDBJ databases">
        <authorList>
            <person name="Rodriguez Cubillos JULIANA M."/>
            <person name="De Vega J."/>
        </authorList>
    </citation>
    <scope>NUCLEOTIDE SEQUENCE</scope>
</reference>
<dbReference type="Proteomes" id="UP001177021">
    <property type="component" value="Unassembled WGS sequence"/>
</dbReference>
<sequence>MNIVSWNCRGVGHPRVVPGLKYLVRVYKPDVLFLSETLSNTRRMEELRHLLGFDSCFAVNREGRGGGLAFMWRSSFHCSVTNFSSNHVDVEVADAVNGNWRLTGIYGFPGSGRRRDSWNFLKQLSQISSLPWCVLGDFNDILSPSEKKGRNDRAPWLINGFRSAVLESGLADVHMEGYPFTWFKSLGTFRAVEERLDRALANDAWFHKFPNAVLEILPAPASDHYPILLVREPESRTRRARSRFKFENAWLVEPKFNDFVSNRWVSYGDNQILQKLDMCASDLSSWNRNYFKRLQRDIDTCRKRIDHDCFLFFRANINEAEAMKNILNTYEAASGQSLNFQKSEIFCSRNVSGDIQNSVATCLGVHAVLGTGKYLGLPSMIGRSKKSIFSFIKDIVWKKINSWSSKTLSKAEREVLIKYVLQSIPTYFMSIFTIPSSLCDEIEKMMNSFWWGHSGVRNKGIHWMSWEKLSMHKSDGGMGFKSLPAFNLAMLGKQGWRVMSNPNILISKIYKARYFPHCDFFDSKVGHNPSFVWRSICNSKFILKAGSRWRIGSGKDIPLLNENWLYDASAVSLQQTNVLLDARLTVADIIIHDEKCWNMPLITSIFEPNCVTKILDTPLYKSVVDDMRIWRVEKNGMYSVRSAYRLCVQELLDTSHLKVNGAWVLLWKIKVPPRVKNLLWRICRRCIPTRVNLRSRGVNCIDTCPLCNEHEEDSYHIFFDCPSSRNVWSMCTFYPIIVAAMQNGYDAAELIFHLLQQINEEDASLLACVIWSIWKQRNNIIWNNVTDAQNFVFSRANITLHDWRVVHTARTGVKNQQVRHESRWKKPSSGRMKCNIDASFSSLNNRVGIGVCIRDEFGAYVLAKYEQLGSRVKLRTS</sequence>
<keyword evidence="2" id="KW-1185">Reference proteome</keyword>
<comment type="caution">
    <text evidence="1">The sequence shown here is derived from an EMBL/GenBank/DDBJ whole genome shotgun (WGS) entry which is preliminary data.</text>
</comment>
<dbReference type="EMBL" id="CASHSV030000311">
    <property type="protein sequence ID" value="CAJ2660552.1"/>
    <property type="molecule type" value="Genomic_DNA"/>
</dbReference>
<accession>A0ACB0KW05</accession>
<organism evidence="1 2">
    <name type="scientific">Trifolium pratense</name>
    <name type="common">Red clover</name>
    <dbReference type="NCBI Taxonomy" id="57577"/>
    <lineage>
        <taxon>Eukaryota</taxon>
        <taxon>Viridiplantae</taxon>
        <taxon>Streptophyta</taxon>
        <taxon>Embryophyta</taxon>
        <taxon>Tracheophyta</taxon>
        <taxon>Spermatophyta</taxon>
        <taxon>Magnoliopsida</taxon>
        <taxon>eudicotyledons</taxon>
        <taxon>Gunneridae</taxon>
        <taxon>Pentapetalae</taxon>
        <taxon>rosids</taxon>
        <taxon>fabids</taxon>
        <taxon>Fabales</taxon>
        <taxon>Fabaceae</taxon>
        <taxon>Papilionoideae</taxon>
        <taxon>50 kb inversion clade</taxon>
        <taxon>NPAAA clade</taxon>
        <taxon>Hologalegina</taxon>
        <taxon>IRL clade</taxon>
        <taxon>Trifolieae</taxon>
        <taxon>Trifolium</taxon>
    </lineage>
</organism>
<evidence type="ECO:0000313" key="1">
    <source>
        <dbReference type="EMBL" id="CAJ2660552.1"/>
    </source>
</evidence>
<gene>
    <name evidence="1" type="ORF">MILVUS5_LOCUS26486</name>
</gene>
<protein>
    <submittedName>
        <fullName evidence="1">Uncharacterized protein</fullName>
    </submittedName>
</protein>